<dbReference type="PROSITE" id="PS01357">
    <property type="entry name" value="ZF_ZZ_1"/>
    <property type="match status" value="1"/>
</dbReference>
<dbReference type="AlphaFoldDB" id="A0A267GYZ4"/>
<dbReference type="SUPFAM" id="SSF57850">
    <property type="entry name" value="RING/U-box"/>
    <property type="match status" value="1"/>
</dbReference>
<dbReference type="InterPro" id="IPR008598">
    <property type="entry name" value="Di19_Zn-bd"/>
</dbReference>
<evidence type="ECO:0000256" key="1">
    <source>
        <dbReference type="ARBA" id="ARBA00000900"/>
    </source>
</evidence>
<dbReference type="Proteomes" id="UP000215902">
    <property type="component" value="Unassembled WGS sequence"/>
</dbReference>
<sequence>HTGISCDGCGQRAFTGRRYKCLRCHDFDLCGPCFDTANFGASEFRRAARGIPGGEHEPSHPMQCVLSPQMLRIYYCEDFSDPSGGGIVPGGTGAMSFTCPLCGRLGLSENGLADHVVSEHADDSAGPDVVCPVCACVPSSGPCPRMRSLVRHLLRDHAADAAATAAAAAASGGASSAAAAAAAAAANRRRHPAGDPITELLAQLGGRAPSNLELQLRRSRLLERHPVISGSSTATATATATSTAAAGAAASAPAAETAQAVASKKQQQQQQSHSQRYPLLHSLATADASAAANSDAAAALDAQVASRLATQLTNGLLQLGDFDDAA</sequence>
<dbReference type="PRINTS" id="PR00833">
    <property type="entry name" value="POAALLERGEN"/>
</dbReference>
<dbReference type="Gene3D" id="3.30.60.90">
    <property type="match status" value="1"/>
</dbReference>
<evidence type="ECO:0000256" key="6">
    <source>
        <dbReference type="ARBA" id="ARBA00022771"/>
    </source>
</evidence>
<keyword evidence="7" id="KW-0862">Zinc</keyword>
<keyword evidence="5" id="KW-0479">Metal-binding</keyword>
<evidence type="ECO:0000256" key="5">
    <source>
        <dbReference type="ARBA" id="ARBA00022723"/>
    </source>
</evidence>
<comment type="catalytic activity">
    <reaction evidence="1">
        <text>S-ubiquitinyl-[E2 ubiquitin-conjugating enzyme]-L-cysteine + [acceptor protein]-L-lysine = [E2 ubiquitin-conjugating enzyme]-L-cysteine + N(6)-ubiquitinyl-[acceptor protein]-L-lysine.</text>
        <dbReference type="EC" id="2.3.2.27"/>
    </reaction>
</comment>
<evidence type="ECO:0000313" key="11">
    <source>
        <dbReference type="Proteomes" id="UP000215902"/>
    </source>
</evidence>
<evidence type="ECO:0000256" key="7">
    <source>
        <dbReference type="ARBA" id="ARBA00022833"/>
    </source>
</evidence>
<accession>A0A267GYZ4</accession>
<dbReference type="GO" id="GO:0045202">
    <property type="term" value="C:synapse"/>
    <property type="evidence" value="ECO:0007669"/>
    <property type="project" value="GOC"/>
</dbReference>
<proteinExistence type="inferred from homology"/>
<dbReference type="InterPro" id="IPR050774">
    <property type="entry name" value="KCMF1/Dystrophin"/>
</dbReference>
<feature type="non-terminal residue" evidence="10">
    <location>
        <position position="1"/>
    </location>
</feature>
<dbReference type="InterPro" id="IPR043145">
    <property type="entry name" value="Znf_ZZ_sf"/>
</dbReference>
<dbReference type="OrthoDB" id="7873042at2759"/>
<dbReference type="SMART" id="SM00291">
    <property type="entry name" value="ZnF_ZZ"/>
    <property type="match status" value="1"/>
</dbReference>
<organism evidence="10 11">
    <name type="scientific">Macrostomum lignano</name>
    <dbReference type="NCBI Taxonomy" id="282301"/>
    <lineage>
        <taxon>Eukaryota</taxon>
        <taxon>Metazoa</taxon>
        <taxon>Spiralia</taxon>
        <taxon>Lophotrochozoa</taxon>
        <taxon>Platyhelminthes</taxon>
        <taxon>Rhabditophora</taxon>
        <taxon>Macrostomorpha</taxon>
        <taxon>Macrostomida</taxon>
        <taxon>Macrostomidae</taxon>
        <taxon>Macrostomum</taxon>
    </lineage>
</organism>
<dbReference type="GO" id="GO:0099536">
    <property type="term" value="P:synaptic signaling"/>
    <property type="evidence" value="ECO:0007669"/>
    <property type="project" value="TreeGrafter"/>
</dbReference>
<dbReference type="GO" id="GO:0008270">
    <property type="term" value="F:zinc ion binding"/>
    <property type="evidence" value="ECO:0007669"/>
    <property type="project" value="UniProtKB-KW"/>
</dbReference>
<dbReference type="PANTHER" id="PTHR12268">
    <property type="entry name" value="E3 UBIQUITIN-PROTEIN LIGASE KCMF1"/>
    <property type="match status" value="1"/>
</dbReference>
<protein>
    <recommendedName>
        <fullName evidence="3">RING-type E3 ubiquitin transferase</fullName>
        <ecNumber evidence="3">2.3.2.27</ecNumber>
    </recommendedName>
</protein>
<dbReference type="EMBL" id="NIVC01000092">
    <property type="protein sequence ID" value="PAA91248.1"/>
    <property type="molecule type" value="Genomic_DNA"/>
</dbReference>
<evidence type="ECO:0000256" key="3">
    <source>
        <dbReference type="ARBA" id="ARBA00012483"/>
    </source>
</evidence>
<dbReference type="CDD" id="cd02338">
    <property type="entry name" value="ZZ_PCMF_like"/>
    <property type="match status" value="1"/>
</dbReference>
<evidence type="ECO:0000256" key="4">
    <source>
        <dbReference type="ARBA" id="ARBA00022679"/>
    </source>
</evidence>
<evidence type="ECO:0000259" key="9">
    <source>
        <dbReference type="PROSITE" id="PS50135"/>
    </source>
</evidence>
<comment type="caution">
    <text evidence="10">The sequence shown here is derived from an EMBL/GenBank/DDBJ whole genome shotgun (WGS) entry which is preliminary data.</text>
</comment>
<reference evidence="10 11" key="1">
    <citation type="submission" date="2017-06" db="EMBL/GenBank/DDBJ databases">
        <title>A platform for efficient transgenesis in Macrostomum lignano, a flatworm model organism for stem cell research.</title>
        <authorList>
            <person name="Berezikov E."/>
        </authorList>
    </citation>
    <scope>NUCLEOTIDE SEQUENCE [LARGE SCALE GENOMIC DNA]</scope>
    <source>
        <strain evidence="10">DV1</strain>
        <tissue evidence="10">Whole organism</tissue>
    </source>
</reference>
<evidence type="ECO:0000313" key="10">
    <source>
        <dbReference type="EMBL" id="PAA91248.1"/>
    </source>
</evidence>
<dbReference type="PROSITE" id="PS50135">
    <property type="entry name" value="ZF_ZZ_2"/>
    <property type="match status" value="1"/>
</dbReference>
<keyword evidence="6 8" id="KW-0863">Zinc-finger</keyword>
<dbReference type="InterPro" id="IPR000433">
    <property type="entry name" value="Znf_ZZ"/>
</dbReference>
<comment type="similarity">
    <text evidence="2">Belongs to the KCMF1 family.</text>
</comment>
<feature type="domain" description="ZZ-type" evidence="9">
    <location>
        <begin position="1"/>
        <end position="70"/>
    </location>
</feature>
<dbReference type="GO" id="GO:0005886">
    <property type="term" value="C:plasma membrane"/>
    <property type="evidence" value="ECO:0007669"/>
    <property type="project" value="TreeGrafter"/>
</dbReference>
<keyword evidence="11" id="KW-1185">Reference proteome</keyword>
<dbReference type="Pfam" id="PF05605">
    <property type="entry name" value="zf-Di19"/>
    <property type="match status" value="1"/>
</dbReference>
<dbReference type="STRING" id="282301.A0A267GYZ4"/>
<name>A0A267GYZ4_9PLAT</name>
<dbReference type="EC" id="2.3.2.27" evidence="3"/>
<gene>
    <name evidence="10" type="ORF">BOX15_Mlig016194g1</name>
</gene>
<evidence type="ECO:0000256" key="8">
    <source>
        <dbReference type="PROSITE-ProRule" id="PRU00228"/>
    </source>
</evidence>
<dbReference type="PANTHER" id="PTHR12268:SF13">
    <property type="entry name" value="E3 UBIQUITIN-PROTEIN LIGASE KCMF1"/>
    <property type="match status" value="1"/>
</dbReference>
<keyword evidence="4" id="KW-0808">Transferase</keyword>
<dbReference type="Pfam" id="PF00569">
    <property type="entry name" value="ZZ"/>
    <property type="match status" value="1"/>
</dbReference>
<evidence type="ECO:0000256" key="2">
    <source>
        <dbReference type="ARBA" id="ARBA00010938"/>
    </source>
</evidence>
<dbReference type="GO" id="GO:0061630">
    <property type="term" value="F:ubiquitin protein ligase activity"/>
    <property type="evidence" value="ECO:0007669"/>
    <property type="project" value="UniProtKB-EC"/>
</dbReference>